<feature type="region of interest" description="Disordered" evidence="1">
    <location>
        <begin position="291"/>
        <end position="316"/>
    </location>
</feature>
<keyword evidence="2" id="KW-0812">Transmembrane</keyword>
<organism evidence="3 4">
    <name type="scientific">Bacillus hominis</name>
    <dbReference type="NCBI Taxonomy" id="2817478"/>
    <lineage>
        <taxon>Bacteria</taxon>
        <taxon>Bacillati</taxon>
        <taxon>Bacillota</taxon>
        <taxon>Bacilli</taxon>
        <taxon>Bacillales</taxon>
        <taxon>Bacillaceae</taxon>
        <taxon>Bacillus</taxon>
        <taxon>Bacillus cereus group</taxon>
    </lineage>
</organism>
<feature type="transmembrane region" description="Helical" evidence="2">
    <location>
        <begin position="156"/>
        <end position="181"/>
    </location>
</feature>
<dbReference type="Proteomes" id="UP001224139">
    <property type="component" value="Unassembled WGS sequence"/>
</dbReference>
<keyword evidence="4" id="KW-1185">Reference proteome</keyword>
<evidence type="ECO:0000256" key="1">
    <source>
        <dbReference type="SAM" id="MobiDB-lite"/>
    </source>
</evidence>
<feature type="transmembrane region" description="Helical" evidence="2">
    <location>
        <begin position="216"/>
        <end position="233"/>
    </location>
</feature>
<evidence type="ECO:0000313" key="4">
    <source>
        <dbReference type="Proteomes" id="UP001224139"/>
    </source>
</evidence>
<feature type="transmembrane region" description="Helical" evidence="2">
    <location>
        <begin position="43"/>
        <end position="63"/>
    </location>
</feature>
<evidence type="ECO:0000313" key="3">
    <source>
        <dbReference type="EMBL" id="MDM5440952.1"/>
    </source>
</evidence>
<feature type="transmembrane region" description="Helical" evidence="2">
    <location>
        <begin position="128"/>
        <end position="144"/>
    </location>
</feature>
<dbReference type="RefSeq" id="WP_289360585.1">
    <property type="nucleotide sequence ID" value="NZ_JAUCFG010000002.1"/>
</dbReference>
<evidence type="ECO:0000256" key="2">
    <source>
        <dbReference type="SAM" id="Phobius"/>
    </source>
</evidence>
<reference evidence="3 4" key="1">
    <citation type="submission" date="2023-06" db="EMBL/GenBank/DDBJ databases">
        <title>Comparative genomics of Bacillaceae isolates and their secondary metabolite potential.</title>
        <authorList>
            <person name="Song L."/>
            <person name="Nielsen L.J."/>
            <person name="Mohite O."/>
            <person name="Xu X."/>
            <person name="Weber T."/>
            <person name="Kovacs A.T."/>
        </authorList>
    </citation>
    <scope>NUCLEOTIDE SEQUENCE [LARGE SCALE GENOMIC DNA]</scope>
    <source>
        <strain evidence="3 4">DX2.1</strain>
    </source>
</reference>
<protein>
    <submittedName>
        <fullName evidence="3">Uncharacterized protein</fullName>
    </submittedName>
</protein>
<name>A0ABT7RDG6_9BACI</name>
<proteinExistence type="predicted"/>
<dbReference type="EMBL" id="JAUCFG010000002">
    <property type="protein sequence ID" value="MDM5440952.1"/>
    <property type="molecule type" value="Genomic_DNA"/>
</dbReference>
<sequence length="316" mass="36170">MGRSGTQPKDLREIEYDENRVFYAVPMYTSLYTSLQYSDRLRVLISFLFAGAIHSLLEIILPAYVTASYNTNTEWLMLFPVWAIVFIVITKLGMEKWHQYVVHPLLCALLGYSYASILKQIFSINMDLYVFTAIIAVAFLLFSFTTCKVYSLPMYLFNACTSLACSFYLVFLIMSILILLGTVPAETSYSGLYVFLAFLFHFIVGFRHRFKIVEGLLAFVVSFCSTYSIYILLGREFTVAALMHTLTGGFIFTACFGILASFAARNCFQPTSKLFYPRPLPVVYTEYDRGHTQGRTQGHDEGYEEGRRAAERDYDY</sequence>
<feature type="transmembrane region" description="Helical" evidence="2">
    <location>
        <begin position="239"/>
        <end position="264"/>
    </location>
</feature>
<feature type="transmembrane region" description="Helical" evidence="2">
    <location>
        <begin position="75"/>
        <end position="94"/>
    </location>
</feature>
<keyword evidence="2" id="KW-0472">Membrane</keyword>
<comment type="caution">
    <text evidence="3">The sequence shown here is derived from an EMBL/GenBank/DDBJ whole genome shotgun (WGS) entry which is preliminary data.</text>
</comment>
<accession>A0ABT7RDG6</accession>
<gene>
    <name evidence="3" type="ORF">QUG02_23055</name>
</gene>
<feature type="transmembrane region" description="Helical" evidence="2">
    <location>
        <begin position="101"/>
        <end position="122"/>
    </location>
</feature>
<feature type="transmembrane region" description="Helical" evidence="2">
    <location>
        <begin position="187"/>
        <end position="204"/>
    </location>
</feature>
<keyword evidence="2" id="KW-1133">Transmembrane helix</keyword>